<dbReference type="Gene3D" id="2.40.170.20">
    <property type="entry name" value="TonB-dependent receptor, beta-barrel domain"/>
    <property type="match status" value="1"/>
</dbReference>
<gene>
    <name evidence="15" type="ORF">GGQ83_003271</name>
</gene>
<proteinExistence type="inferred from homology"/>
<dbReference type="NCBIfam" id="TIGR01786">
    <property type="entry name" value="TonB-hemlactrns"/>
    <property type="match status" value="1"/>
</dbReference>
<evidence type="ECO:0000256" key="3">
    <source>
        <dbReference type="ARBA" id="ARBA00022452"/>
    </source>
</evidence>
<name>A0A840AFB8_9PROT</name>
<keyword evidence="7 10" id="KW-0472">Membrane</keyword>
<dbReference type="InterPro" id="IPR039426">
    <property type="entry name" value="TonB-dep_rcpt-like"/>
</dbReference>
<keyword evidence="4 10" id="KW-0812">Transmembrane</keyword>
<comment type="similarity">
    <text evidence="10 11">Belongs to the TonB-dependent receptor family.</text>
</comment>
<evidence type="ECO:0000313" key="16">
    <source>
        <dbReference type="Proteomes" id="UP000553193"/>
    </source>
</evidence>
<organism evidence="15 16">
    <name type="scientific">Roseococcus suduntuyensis</name>
    <dbReference type="NCBI Taxonomy" id="455361"/>
    <lineage>
        <taxon>Bacteria</taxon>
        <taxon>Pseudomonadati</taxon>
        <taxon>Pseudomonadota</taxon>
        <taxon>Alphaproteobacteria</taxon>
        <taxon>Acetobacterales</taxon>
        <taxon>Roseomonadaceae</taxon>
        <taxon>Roseococcus</taxon>
    </lineage>
</organism>
<evidence type="ECO:0000256" key="7">
    <source>
        <dbReference type="ARBA" id="ARBA00023136"/>
    </source>
</evidence>
<accession>A0A840AFB8</accession>
<dbReference type="AlphaFoldDB" id="A0A840AFB8"/>
<keyword evidence="16" id="KW-1185">Reference proteome</keyword>
<keyword evidence="9 10" id="KW-0998">Cell outer membrane</keyword>
<comment type="caution">
    <text evidence="15">The sequence shown here is derived from an EMBL/GenBank/DDBJ whole genome shotgun (WGS) entry which is preliminary data.</text>
</comment>
<dbReference type="InterPro" id="IPR012910">
    <property type="entry name" value="Plug_dom"/>
</dbReference>
<dbReference type="GO" id="GO:0015344">
    <property type="term" value="F:siderophore uptake transmembrane transporter activity"/>
    <property type="evidence" value="ECO:0007669"/>
    <property type="project" value="TreeGrafter"/>
</dbReference>
<dbReference type="InterPro" id="IPR036942">
    <property type="entry name" value="Beta-barrel_TonB_sf"/>
</dbReference>
<evidence type="ECO:0000256" key="1">
    <source>
        <dbReference type="ARBA" id="ARBA00004571"/>
    </source>
</evidence>
<comment type="subcellular location">
    <subcellularLocation>
        <location evidence="1 10">Cell outer membrane</location>
        <topology evidence="1 10">Multi-pass membrane protein</topology>
    </subcellularLocation>
</comment>
<reference evidence="15 16" key="1">
    <citation type="submission" date="2020-08" db="EMBL/GenBank/DDBJ databases">
        <title>Genomic Encyclopedia of Type Strains, Phase IV (KMG-IV): sequencing the most valuable type-strain genomes for metagenomic binning, comparative biology and taxonomic classification.</title>
        <authorList>
            <person name="Goeker M."/>
        </authorList>
    </citation>
    <scope>NUCLEOTIDE SEQUENCE [LARGE SCALE GENOMIC DNA]</scope>
    <source>
        <strain evidence="15 16">DSM 19979</strain>
    </source>
</reference>
<evidence type="ECO:0000256" key="5">
    <source>
        <dbReference type="ARBA" id="ARBA00022729"/>
    </source>
</evidence>
<dbReference type="PROSITE" id="PS52016">
    <property type="entry name" value="TONB_DEPENDENT_REC_3"/>
    <property type="match status" value="1"/>
</dbReference>
<keyword evidence="3 10" id="KW-1134">Transmembrane beta strand</keyword>
<dbReference type="CDD" id="cd01347">
    <property type="entry name" value="ligand_gated_channel"/>
    <property type="match status" value="1"/>
</dbReference>
<evidence type="ECO:0000259" key="14">
    <source>
        <dbReference type="Pfam" id="PF07715"/>
    </source>
</evidence>
<feature type="domain" description="TonB-dependent receptor-like beta-barrel" evidence="13">
    <location>
        <begin position="278"/>
        <end position="715"/>
    </location>
</feature>
<dbReference type="Proteomes" id="UP000553193">
    <property type="component" value="Unassembled WGS sequence"/>
</dbReference>
<dbReference type="InterPro" id="IPR010949">
    <property type="entry name" value="TonB_Hb/transfer/lactofer_rcpt"/>
</dbReference>
<dbReference type="PANTHER" id="PTHR30069:SF29">
    <property type="entry name" value="HEMOGLOBIN AND HEMOGLOBIN-HAPTOGLOBIN-BINDING PROTEIN 1-RELATED"/>
    <property type="match status" value="1"/>
</dbReference>
<sequence>MPHPSRRRRRTPLAIALIAGGLTPIAASPWHAARAQTPEPNPADVRLDAGMLLPPVNTTALRNERRLFDTPATVDVIPGRDLDERMVRNAEDVFRYTPGVFVNRQTSGTDPFRSLGGITIRGVGSNRVLTLVDGFRTLERITDNTRDVVDPWNLSRVEILRGPGSVLYGSDALGGVVNYITRNPNDLIRPGRTWGGEIGTSWDSLDNSLVTRGTYAVRAGDVSAMLSYQRRDADEPRRTRSRSVGGIWNCPRNPQATPCDRFDPLDISSNNVFGRIVWDPNPDVRLRVTGEWLDRSTDVDQRYDLGAATGGITNLSYLRNQTIRRGLFAVDGQYRPQVSWLDEVRVMLGYSPQTIERTGTRLRRLANGQEQTVRDALTYSEDLLQGEAQFRSSFDLLGARHVLTYGFAGSLTATDYAREDVTTNLATGVVTTARAGGFNFANADTRRLEGFLQDEVTLFGGRLTLTPGMRLSNTNITPRPDADYRLVTGREPRTLDQTNLAFGVGAILRLDERFSLYGNYGEGFKMPTAEQLFTSLPSTTFNLIPNPNLRPEQVRSYEAGVRMQLQNAWLSLGAFRGEYTDFIQSFVSIPNSIDITYQNLSEVTLQGIEVAGAWRAHPRWLLQASASWQEGTQRVTRGAARTNFDGARPFLISSGVTYEDPDLRLRVSLNNITSAGVTQVSDPQRYRPPAYTVFDLTASWRPIERLELNAGVFNLLNARYVPLAPGGTSYNQSRFTTDDTKRVNPIELQVAPGTSFRVGARYTF</sequence>
<dbReference type="InterPro" id="IPR037066">
    <property type="entry name" value="Plug_dom_sf"/>
</dbReference>
<evidence type="ECO:0000259" key="13">
    <source>
        <dbReference type="Pfam" id="PF00593"/>
    </source>
</evidence>
<dbReference type="GO" id="GO:0044718">
    <property type="term" value="P:siderophore transmembrane transport"/>
    <property type="evidence" value="ECO:0007669"/>
    <property type="project" value="TreeGrafter"/>
</dbReference>
<evidence type="ECO:0000256" key="10">
    <source>
        <dbReference type="PROSITE-ProRule" id="PRU01360"/>
    </source>
</evidence>
<feature type="domain" description="TonB-dependent receptor plug" evidence="14">
    <location>
        <begin position="67"/>
        <end position="176"/>
    </location>
</feature>
<feature type="chain" id="PRO_5032333416" evidence="12">
    <location>
        <begin position="33"/>
        <end position="764"/>
    </location>
</feature>
<dbReference type="RefSeq" id="WP_184385907.1">
    <property type="nucleotide sequence ID" value="NZ_JACIDJ010000006.1"/>
</dbReference>
<keyword evidence="6 11" id="KW-0798">TonB box</keyword>
<evidence type="ECO:0000256" key="6">
    <source>
        <dbReference type="ARBA" id="ARBA00023077"/>
    </source>
</evidence>
<keyword evidence="5 12" id="KW-0732">Signal</keyword>
<dbReference type="Pfam" id="PF07715">
    <property type="entry name" value="Plug"/>
    <property type="match status" value="1"/>
</dbReference>
<dbReference type="EMBL" id="JACIDJ010000006">
    <property type="protein sequence ID" value="MBB3899811.1"/>
    <property type="molecule type" value="Genomic_DNA"/>
</dbReference>
<evidence type="ECO:0000256" key="12">
    <source>
        <dbReference type="SAM" id="SignalP"/>
    </source>
</evidence>
<dbReference type="SUPFAM" id="SSF56935">
    <property type="entry name" value="Porins"/>
    <property type="match status" value="1"/>
</dbReference>
<keyword evidence="8 15" id="KW-0675">Receptor</keyword>
<dbReference type="Pfam" id="PF00593">
    <property type="entry name" value="TonB_dep_Rec_b-barrel"/>
    <property type="match status" value="1"/>
</dbReference>
<evidence type="ECO:0000256" key="9">
    <source>
        <dbReference type="ARBA" id="ARBA00023237"/>
    </source>
</evidence>
<evidence type="ECO:0000256" key="11">
    <source>
        <dbReference type="RuleBase" id="RU003357"/>
    </source>
</evidence>
<dbReference type="InterPro" id="IPR000531">
    <property type="entry name" value="Beta-barrel_TonB"/>
</dbReference>
<evidence type="ECO:0000256" key="4">
    <source>
        <dbReference type="ARBA" id="ARBA00022692"/>
    </source>
</evidence>
<keyword evidence="2 10" id="KW-0813">Transport</keyword>
<dbReference type="GO" id="GO:0009279">
    <property type="term" value="C:cell outer membrane"/>
    <property type="evidence" value="ECO:0007669"/>
    <property type="project" value="UniProtKB-SubCell"/>
</dbReference>
<feature type="signal peptide" evidence="12">
    <location>
        <begin position="1"/>
        <end position="32"/>
    </location>
</feature>
<evidence type="ECO:0000256" key="2">
    <source>
        <dbReference type="ARBA" id="ARBA00022448"/>
    </source>
</evidence>
<dbReference type="Gene3D" id="2.170.130.10">
    <property type="entry name" value="TonB-dependent receptor, plug domain"/>
    <property type="match status" value="1"/>
</dbReference>
<evidence type="ECO:0000313" key="15">
    <source>
        <dbReference type="EMBL" id="MBB3899811.1"/>
    </source>
</evidence>
<evidence type="ECO:0000256" key="8">
    <source>
        <dbReference type="ARBA" id="ARBA00023170"/>
    </source>
</evidence>
<dbReference type="PANTHER" id="PTHR30069">
    <property type="entry name" value="TONB-DEPENDENT OUTER MEMBRANE RECEPTOR"/>
    <property type="match status" value="1"/>
</dbReference>
<protein>
    <submittedName>
        <fullName evidence="15">Hemoglobin/transferrin/lactoferrin receptor protein</fullName>
    </submittedName>
</protein>